<dbReference type="EMBL" id="KL660666">
    <property type="protein sequence ID" value="KFA64593.1"/>
    <property type="molecule type" value="Genomic_DNA"/>
</dbReference>
<gene>
    <name evidence="1" type="ORF">S40285_10839</name>
</gene>
<dbReference type="AlphaFoldDB" id="A0A084QKV8"/>
<evidence type="ECO:0000313" key="2">
    <source>
        <dbReference type="Proteomes" id="UP000028524"/>
    </source>
</evidence>
<name>A0A084QKV8_STAC4</name>
<dbReference type="CDD" id="cd09917">
    <property type="entry name" value="F-box_SF"/>
    <property type="match status" value="1"/>
</dbReference>
<organism evidence="1 2">
    <name type="scientific">Stachybotrys chlorohalonatus (strain IBT 40285)</name>
    <dbReference type="NCBI Taxonomy" id="1283841"/>
    <lineage>
        <taxon>Eukaryota</taxon>
        <taxon>Fungi</taxon>
        <taxon>Dikarya</taxon>
        <taxon>Ascomycota</taxon>
        <taxon>Pezizomycotina</taxon>
        <taxon>Sordariomycetes</taxon>
        <taxon>Hypocreomycetidae</taxon>
        <taxon>Hypocreales</taxon>
        <taxon>Stachybotryaceae</taxon>
        <taxon>Stachybotrys</taxon>
    </lineage>
</organism>
<evidence type="ECO:0008006" key="3">
    <source>
        <dbReference type="Google" id="ProtNLM"/>
    </source>
</evidence>
<protein>
    <recommendedName>
        <fullName evidence="3">F-box domain-containing protein</fullName>
    </recommendedName>
</protein>
<sequence length="203" mass="24001">MQRITALPVEILQMIGAFLDIRSKVRFLQTHRNARRAFYNDRAEQGEIWDLIIKDRKWFNEMSSQGIKIALVGSDLRFIKETDEPEWDNLIVALVLFWPKGKRLYDVVTPEFLPARYRDRKRFRKENPELYSKYMFDRCRIREEAMEGLLSTLCSSNFDKNLSEVKFRGFNVHVGAGIRNANFNDMIRLLLPHENRTLKTIAA</sequence>
<proteinExistence type="predicted"/>
<dbReference type="Proteomes" id="UP000028524">
    <property type="component" value="Unassembled WGS sequence"/>
</dbReference>
<dbReference type="InParanoid" id="A0A084QKV8"/>
<evidence type="ECO:0000313" key="1">
    <source>
        <dbReference type="EMBL" id="KFA64593.1"/>
    </source>
</evidence>
<keyword evidence="2" id="KW-1185">Reference proteome</keyword>
<reference evidence="1 2" key="1">
    <citation type="journal article" date="2014" name="BMC Genomics">
        <title>Comparative genome sequencing reveals chemotype-specific gene clusters in the toxigenic black mold Stachybotrys.</title>
        <authorList>
            <person name="Semeiks J."/>
            <person name="Borek D."/>
            <person name="Otwinowski Z."/>
            <person name="Grishin N.V."/>
        </authorList>
    </citation>
    <scope>NUCLEOTIDE SEQUENCE [LARGE SCALE GENOMIC DNA]</scope>
    <source>
        <strain evidence="1 2">IBT 40285</strain>
    </source>
</reference>
<dbReference type="HOGENOM" id="CLU_1138630_0_0_1"/>
<accession>A0A084QKV8</accession>